<sequence length="290" mass="33566">MKILNYLNLNQHPVQCSFRVDRTRQFSEIYHAHQGMELLFVHEGTIRVVVNRQIVDLTAGNLVVFRPFQLHRVIMRTEPGGAYIRTLLVFEPGELAERLEAFPSLRQFLQRLWKEPLQQQVFQNLPLARTVDKLEEYRQRMESAAQAELLEEQMLCLTDMLGHLKRHEEPELLLHRLPPPQGSAVAEQVMEWLEANFAEPFSLEQLAQAVHLTPSHVSAAFRQAVGSTITDYLTAVRVRQACLLLRTGDKSVEEIGQAVGLQNTSYFCQMFRKHVGLSPHRFRRSFQRTE</sequence>
<gene>
    <name evidence="1" type="ORF">ACI1P1_16735</name>
</gene>
<dbReference type="Proteomes" id="UP001631969">
    <property type="component" value="Unassembled WGS sequence"/>
</dbReference>
<dbReference type="EMBL" id="JBJURJ010000010">
    <property type="protein sequence ID" value="MFM9329944.1"/>
    <property type="molecule type" value="Genomic_DNA"/>
</dbReference>
<accession>A0ACC7NYU1</accession>
<proteinExistence type="predicted"/>
<protein>
    <submittedName>
        <fullName evidence="1">Helix-turn-helix domain-containing protein</fullName>
    </submittedName>
</protein>
<name>A0ACC7NYU1_9BACL</name>
<reference evidence="1" key="1">
    <citation type="submission" date="2024-12" db="EMBL/GenBank/DDBJ databases">
        <authorList>
            <person name="Wu N."/>
        </authorList>
    </citation>
    <scope>NUCLEOTIDE SEQUENCE</scope>
    <source>
        <strain evidence="1">P15</strain>
    </source>
</reference>
<evidence type="ECO:0000313" key="2">
    <source>
        <dbReference type="Proteomes" id="UP001631969"/>
    </source>
</evidence>
<evidence type="ECO:0000313" key="1">
    <source>
        <dbReference type="EMBL" id="MFM9329944.1"/>
    </source>
</evidence>
<comment type="caution">
    <text evidence="1">The sequence shown here is derived from an EMBL/GenBank/DDBJ whole genome shotgun (WGS) entry which is preliminary data.</text>
</comment>
<organism evidence="1 2">
    <name type="scientific">Paenibacillus mesotrionivorans</name>
    <dbReference type="NCBI Taxonomy" id="3160968"/>
    <lineage>
        <taxon>Bacteria</taxon>
        <taxon>Bacillati</taxon>
        <taxon>Bacillota</taxon>
        <taxon>Bacilli</taxon>
        <taxon>Bacillales</taxon>
        <taxon>Paenibacillaceae</taxon>
        <taxon>Paenibacillus</taxon>
    </lineage>
</organism>
<keyword evidence="2" id="KW-1185">Reference proteome</keyword>